<keyword evidence="1" id="KW-0175">Coiled coil</keyword>
<comment type="caution">
    <text evidence="3">The sequence shown here is derived from an EMBL/GenBank/DDBJ whole genome shotgun (WGS) entry which is preliminary data.</text>
</comment>
<dbReference type="AlphaFoldDB" id="A0A2U1S6Y1"/>
<gene>
    <name evidence="3" type="ORF">MBBWO_06910</name>
</gene>
<reference evidence="3 4" key="1">
    <citation type="submission" date="2017-03" db="EMBL/GenBank/DDBJ databases">
        <title>Genome sequence of Methanobrevibacter wosei.</title>
        <authorList>
            <person name="Poehlein A."/>
            <person name="Seedorf H."/>
            <person name="Daniel R."/>
        </authorList>
    </citation>
    <scope>NUCLEOTIDE SEQUENCE [LARGE SCALE GENOMIC DNA]</scope>
    <source>
        <strain evidence="3 4">DSM 11979</strain>
    </source>
</reference>
<evidence type="ECO:0000313" key="3">
    <source>
        <dbReference type="EMBL" id="PWB85845.1"/>
    </source>
</evidence>
<name>A0A2U1S6Y1_9EURY</name>
<accession>A0A2U1S6Y1</accession>
<sequence length="397" mass="44696">MKDDKFRNSPYPPEYDEIELRNKIEAQNQRLRKEQDLEESIESEKGFKLLKKINEQASSIFNLNKNEPIEDEKKKKIGIIITTLIVLTLIISAYYFLIYEPSQANLEEAQTAKLNELHSLYKGPLASATEAFNLEKEITESKNAFEVETVDIMGPATKDWKQHHQKSIETNHDDFNRTMASYETNTSKNAIIPVSEALNFVNNNDATILSDVKFEKPDTVSVPILVSRLQASGGLLSVGSVVDVYTTNQTNQTDLNSTSPDISGCTILSILRYEESGNIESEYGKAQTLVQGNTTNPNENTETFRGNVLELIKGSLAGGYNEEETIAMLKNYGLKLSNYEREINLGELDAQYLLLVETPSNKVNYMLNNMENIILTVPTKNAPSWMVEEIQSSNNNK</sequence>
<evidence type="ECO:0000256" key="1">
    <source>
        <dbReference type="SAM" id="Coils"/>
    </source>
</evidence>
<organism evidence="3 4">
    <name type="scientific">Methanobrevibacter woesei</name>
    <dbReference type="NCBI Taxonomy" id="190976"/>
    <lineage>
        <taxon>Archaea</taxon>
        <taxon>Methanobacteriati</taxon>
        <taxon>Methanobacteriota</taxon>
        <taxon>Methanomada group</taxon>
        <taxon>Methanobacteria</taxon>
        <taxon>Methanobacteriales</taxon>
        <taxon>Methanobacteriaceae</taxon>
        <taxon>Methanobrevibacter</taxon>
    </lineage>
</organism>
<feature type="coiled-coil region" evidence="1">
    <location>
        <begin position="17"/>
        <end position="44"/>
    </location>
</feature>
<evidence type="ECO:0000256" key="2">
    <source>
        <dbReference type="SAM" id="Phobius"/>
    </source>
</evidence>
<dbReference type="Proteomes" id="UP000245577">
    <property type="component" value="Unassembled WGS sequence"/>
</dbReference>
<proteinExistence type="predicted"/>
<dbReference type="EMBL" id="MZGU01000004">
    <property type="protein sequence ID" value="PWB85845.1"/>
    <property type="molecule type" value="Genomic_DNA"/>
</dbReference>
<keyword evidence="4" id="KW-1185">Reference proteome</keyword>
<dbReference type="RefSeq" id="WP_116669493.1">
    <property type="nucleotide sequence ID" value="NZ_MZGU01000004.1"/>
</dbReference>
<protein>
    <recommendedName>
        <fullName evidence="5">Flp pilus assembly protein RcpC/CpaB domain-containing protein</fullName>
    </recommendedName>
</protein>
<dbReference type="Pfam" id="PF04415">
    <property type="entry name" value="DUF515"/>
    <property type="match status" value="1"/>
</dbReference>
<evidence type="ECO:0000313" key="4">
    <source>
        <dbReference type="Proteomes" id="UP000245577"/>
    </source>
</evidence>
<evidence type="ECO:0008006" key="5">
    <source>
        <dbReference type="Google" id="ProtNLM"/>
    </source>
</evidence>
<feature type="transmembrane region" description="Helical" evidence="2">
    <location>
        <begin position="77"/>
        <end position="97"/>
    </location>
</feature>
<keyword evidence="2" id="KW-1133">Transmembrane helix</keyword>
<dbReference type="OrthoDB" id="77766at2157"/>
<dbReference type="InterPro" id="IPR007509">
    <property type="entry name" value="DUF515"/>
</dbReference>
<keyword evidence="2" id="KW-0472">Membrane</keyword>
<keyword evidence="2" id="KW-0812">Transmembrane</keyword>